<proteinExistence type="predicted"/>
<dbReference type="Proteomes" id="UP000271974">
    <property type="component" value="Unassembled WGS sequence"/>
</dbReference>
<gene>
    <name evidence="1" type="ORF">EGW08_012151</name>
</gene>
<name>A0A3S1BBC4_ELYCH</name>
<comment type="caution">
    <text evidence="1">The sequence shown here is derived from an EMBL/GenBank/DDBJ whole genome shotgun (WGS) entry which is preliminary data.</text>
</comment>
<dbReference type="EMBL" id="RQTK01000411">
    <property type="protein sequence ID" value="RUS80105.1"/>
    <property type="molecule type" value="Genomic_DNA"/>
</dbReference>
<feature type="non-terminal residue" evidence="1">
    <location>
        <position position="112"/>
    </location>
</feature>
<evidence type="ECO:0000313" key="1">
    <source>
        <dbReference type="EMBL" id="RUS80105.1"/>
    </source>
</evidence>
<reference evidence="1 2" key="1">
    <citation type="submission" date="2019-01" db="EMBL/GenBank/DDBJ databases">
        <title>A draft genome assembly of the solar-powered sea slug Elysia chlorotica.</title>
        <authorList>
            <person name="Cai H."/>
            <person name="Li Q."/>
            <person name="Fang X."/>
            <person name="Li J."/>
            <person name="Curtis N.E."/>
            <person name="Altenburger A."/>
            <person name="Shibata T."/>
            <person name="Feng M."/>
            <person name="Maeda T."/>
            <person name="Schwartz J.A."/>
            <person name="Shigenobu S."/>
            <person name="Lundholm N."/>
            <person name="Nishiyama T."/>
            <person name="Yang H."/>
            <person name="Hasebe M."/>
            <person name="Li S."/>
            <person name="Pierce S.K."/>
            <person name="Wang J."/>
        </authorList>
    </citation>
    <scope>NUCLEOTIDE SEQUENCE [LARGE SCALE GENOMIC DNA]</scope>
    <source>
        <strain evidence="1">EC2010</strain>
        <tissue evidence="1">Whole organism of an adult</tissue>
    </source>
</reference>
<keyword evidence="2" id="KW-1185">Reference proteome</keyword>
<protein>
    <submittedName>
        <fullName evidence="1">Uncharacterized protein</fullName>
    </submittedName>
</protein>
<accession>A0A3S1BBC4</accession>
<dbReference type="AlphaFoldDB" id="A0A3S1BBC4"/>
<evidence type="ECO:0000313" key="2">
    <source>
        <dbReference type="Proteomes" id="UP000271974"/>
    </source>
</evidence>
<organism evidence="1 2">
    <name type="scientific">Elysia chlorotica</name>
    <name type="common">Eastern emerald elysia</name>
    <name type="synonym">Sea slug</name>
    <dbReference type="NCBI Taxonomy" id="188477"/>
    <lineage>
        <taxon>Eukaryota</taxon>
        <taxon>Metazoa</taxon>
        <taxon>Spiralia</taxon>
        <taxon>Lophotrochozoa</taxon>
        <taxon>Mollusca</taxon>
        <taxon>Gastropoda</taxon>
        <taxon>Heterobranchia</taxon>
        <taxon>Euthyneura</taxon>
        <taxon>Panpulmonata</taxon>
        <taxon>Sacoglossa</taxon>
        <taxon>Placobranchoidea</taxon>
        <taxon>Plakobranchidae</taxon>
        <taxon>Elysia</taxon>
    </lineage>
</organism>
<sequence>MLTAHVPIGQVLVLVIQQHGEPALQVSLVLGHHGEALVAEVQHEAEARVLAARAAAAVHAGIRPPVDVEARVKLDGALGRRARLELFLRVVVLEAGGARRTGGTQHEELFLQ</sequence>